<keyword evidence="11" id="KW-0472">Membrane</keyword>
<evidence type="ECO:0000256" key="11">
    <source>
        <dbReference type="ARBA" id="ARBA00023136"/>
    </source>
</evidence>
<dbReference type="InterPro" id="IPR006683">
    <property type="entry name" value="Thioestr_dom"/>
</dbReference>
<evidence type="ECO:0000256" key="7">
    <source>
        <dbReference type="ARBA" id="ARBA00022801"/>
    </source>
</evidence>
<evidence type="ECO:0000256" key="16">
    <source>
        <dbReference type="ARBA" id="ARBA00038848"/>
    </source>
</evidence>
<evidence type="ECO:0000256" key="2">
    <source>
        <dbReference type="ARBA" id="ARBA00004496"/>
    </source>
</evidence>
<evidence type="ECO:0000313" key="25">
    <source>
        <dbReference type="EMBL" id="SFV02649.1"/>
    </source>
</evidence>
<evidence type="ECO:0000256" key="22">
    <source>
        <dbReference type="ARBA" id="ARBA00048074"/>
    </source>
</evidence>
<evidence type="ECO:0000256" key="18">
    <source>
        <dbReference type="ARBA" id="ARBA00043210"/>
    </source>
</evidence>
<protein>
    <recommendedName>
        <fullName evidence="17">Acyl-coenzyme A thioesterase THEM4</fullName>
        <ecNumber evidence="16">3.1.2.2</ecNumber>
    </recommendedName>
    <alternativeName>
        <fullName evidence="18">Thioesterase superfamily member 4</fullName>
    </alternativeName>
</protein>
<dbReference type="GO" id="GO:0016020">
    <property type="term" value="C:membrane"/>
    <property type="evidence" value="ECO:0007669"/>
    <property type="project" value="UniProtKB-SubCell"/>
</dbReference>
<dbReference type="eggNOG" id="COG2050">
    <property type="taxonomic scope" value="Bacteria"/>
</dbReference>
<dbReference type="InterPro" id="IPR029069">
    <property type="entry name" value="HotDog_dom_sf"/>
</dbReference>
<evidence type="ECO:0000256" key="1">
    <source>
        <dbReference type="ARBA" id="ARBA00004170"/>
    </source>
</evidence>
<keyword evidence="6" id="KW-0053">Apoptosis</keyword>
<dbReference type="PANTHER" id="PTHR12418">
    <property type="entry name" value="ACYL-COENZYME A THIOESTERASE THEM4"/>
    <property type="match status" value="1"/>
</dbReference>
<evidence type="ECO:0000256" key="19">
    <source>
        <dbReference type="ARBA" id="ARBA00047588"/>
    </source>
</evidence>
<evidence type="ECO:0000256" key="12">
    <source>
        <dbReference type="ARBA" id="ARBA00023273"/>
    </source>
</evidence>
<comment type="similarity">
    <text evidence="15">Belongs to the THEM4/THEM5 thioesterase family.</text>
</comment>
<evidence type="ECO:0000256" key="13">
    <source>
        <dbReference type="ARBA" id="ARBA00035852"/>
    </source>
</evidence>
<comment type="catalytic activity">
    <reaction evidence="19">
        <text>octanoyl-CoA + H2O = octanoate + CoA + H(+)</text>
        <dbReference type="Rhea" id="RHEA:30143"/>
        <dbReference type="ChEBI" id="CHEBI:15377"/>
        <dbReference type="ChEBI" id="CHEBI:15378"/>
        <dbReference type="ChEBI" id="CHEBI:25646"/>
        <dbReference type="ChEBI" id="CHEBI:57287"/>
        <dbReference type="ChEBI" id="CHEBI:57386"/>
    </reaction>
    <physiologicalReaction direction="left-to-right" evidence="19">
        <dbReference type="Rhea" id="RHEA:30144"/>
    </physiologicalReaction>
</comment>
<dbReference type="EMBL" id="FPBV01000021">
    <property type="protein sequence ID" value="SFV02649.1"/>
    <property type="molecule type" value="Genomic_DNA"/>
</dbReference>
<evidence type="ECO:0000256" key="10">
    <source>
        <dbReference type="ARBA" id="ARBA00023098"/>
    </source>
</evidence>
<gene>
    <name evidence="25" type="ORF">SAMN05421543_12142</name>
</gene>
<evidence type="ECO:0000259" key="24">
    <source>
        <dbReference type="Pfam" id="PF03061"/>
    </source>
</evidence>
<dbReference type="GO" id="GO:0005737">
    <property type="term" value="C:cytoplasm"/>
    <property type="evidence" value="ECO:0007669"/>
    <property type="project" value="UniProtKB-SubCell"/>
</dbReference>
<evidence type="ECO:0000256" key="17">
    <source>
        <dbReference type="ARBA" id="ARBA00040123"/>
    </source>
</evidence>
<sequence length="140" mass="15277">MGSHHCFVCGDKNPKGLHVHFEQEEGGAVHATYQCDPTHQGWPGIQHGGITSALLDEACAYVTYFQGLTCMTGQLTVQFHAPIHVGETLEIRARPVRVTRRLMDIEAEIVSRSGERKASAQAKMVVLTARQQAQAGLSNP</sequence>
<comment type="subcellular location">
    <subcellularLocation>
        <location evidence="3">Cell projection</location>
        <location evidence="3">Ruffle membrane</location>
    </subcellularLocation>
    <subcellularLocation>
        <location evidence="2">Cytoplasm</location>
    </subcellularLocation>
    <subcellularLocation>
        <location evidence="1">Membrane</location>
        <topology evidence="1">Peripheral membrane protein</topology>
    </subcellularLocation>
</comment>
<dbReference type="GO" id="GO:0006631">
    <property type="term" value="P:fatty acid metabolic process"/>
    <property type="evidence" value="ECO:0007669"/>
    <property type="project" value="UniProtKB-KW"/>
</dbReference>
<comment type="catalytic activity">
    <reaction evidence="23">
        <text>tetradecanoyl-CoA + H2O = tetradecanoate + CoA + H(+)</text>
        <dbReference type="Rhea" id="RHEA:40119"/>
        <dbReference type="ChEBI" id="CHEBI:15377"/>
        <dbReference type="ChEBI" id="CHEBI:15378"/>
        <dbReference type="ChEBI" id="CHEBI:30807"/>
        <dbReference type="ChEBI" id="CHEBI:57287"/>
        <dbReference type="ChEBI" id="CHEBI:57385"/>
    </reaction>
    <physiologicalReaction direction="left-to-right" evidence="23">
        <dbReference type="Rhea" id="RHEA:40120"/>
    </physiologicalReaction>
</comment>
<evidence type="ECO:0000256" key="3">
    <source>
        <dbReference type="ARBA" id="ARBA00004632"/>
    </source>
</evidence>
<dbReference type="PANTHER" id="PTHR12418:SF19">
    <property type="entry name" value="ACYL-COENZYME A THIOESTERASE THEM4"/>
    <property type="match status" value="1"/>
</dbReference>
<dbReference type="Pfam" id="PF03061">
    <property type="entry name" value="4HBT"/>
    <property type="match status" value="1"/>
</dbReference>
<evidence type="ECO:0000256" key="6">
    <source>
        <dbReference type="ARBA" id="ARBA00022703"/>
    </source>
</evidence>
<evidence type="ECO:0000256" key="8">
    <source>
        <dbReference type="ARBA" id="ARBA00022832"/>
    </source>
</evidence>
<evidence type="ECO:0000256" key="4">
    <source>
        <dbReference type="ARBA" id="ARBA00022475"/>
    </source>
</evidence>
<accession>A0A1I7KYW4</accession>
<evidence type="ECO:0000256" key="20">
    <source>
        <dbReference type="ARBA" id="ARBA00047734"/>
    </source>
</evidence>
<feature type="domain" description="Thioesterase" evidence="24">
    <location>
        <begin position="44"/>
        <end position="115"/>
    </location>
</feature>
<comment type="catalytic activity">
    <reaction evidence="21">
        <text>decanoyl-CoA + H2O = decanoate + CoA + H(+)</text>
        <dbReference type="Rhea" id="RHEA:40059"/>
        <dbReference type="ChEBI" id="CHEBI:15377"/>
        <dbReference type="ChEBI" id="CHEBI:15378"/>
        <dbReference type="ChEBI" id="CHEBI:27689"/>
        <dbReference type="ChEBI" id="CHEBI:57287"/>
        <dbReference type="ChEBI" id="CHEBI:61430"/>
    </reaction>
    <physiologicalReaction direction="left-to-right" evidence="21">
        <dbReference type="Rhea" id="RHEA:40060"/>
    </physiologicalReaction>
</comment>
<keyword evidence="12" id="KW-0966">Cell projection</keyword>
<evidence type="ECO:0000256" key="21">
    <source>
        <dbReference type="ARBA" id="ARBA00047969"/>
    </source>
</evidence>
<keyword evidence="9" id="KW-0809">Transit peptide</keyword>
<evidence type="ECO:0000256" key="15">
    <source>
        <dbReference type="ARBA" id="ARBA00038456"/>
    </source>
</evidence>
<comment type="catalytic activity">
    <reaction evidence="22">
        <text>dodecanoyl-CoA + H2O = dodecanoate + CoA + H(+)</text>
        <dbReference type="Rhea" id="RHEA:30135"/>
        <dbReference type="ChEBI" id="CHEBI:15377"/>
        <dbReference type="ChEBI" id="CHEBI:15378"/>
        <dbReference type="ChEBI" id="CHEBI:18262"/>
        <dbReference type="ChEBI" id="CHEBI:57287"/>
        <dbReference type="ChEBI" id="CHEBI:57375"/>
    </reaction>
    <physiologicalReaction direction="left-to-right" evidence="22">
        <dbReference type="Rhea" id="RHEA:30136"/>
    </physiologicalReaction>
</comment>
<dbReference type="CDD" id="cd03443">
    <property type="entry name" value="PaaI_thioesterase"/>
    <property type="match status" value="1"/>
</dbReference>
<proteinExistence type="inferred from homology"/>
<evidence type="ECO:0000256" key="23">
    <source>
        <dbReference type="ARBA" id="ARBA00048180"/>
    </source>
</evidence>
<comment type="catalytic activity">
    <reaction evidence="20">
        <text>hexadecanoyl-CoA + H2O = hexadecanoate + CoA + H(+)</text>
        <dbReference type="Rhea" id="RHEA:16645"/>
        <dbReference type="ChEBI" id="CHEBI:7896"/>
        <dbReference type="ChEBI" id="CHEBI:15377"/>
        <dbReference type="ChEBI" id="CHEBI:15378"/>
        <dbReference type="ChEBI" id="CHEBI:57287"/>
        <dbReference type="ChEBI" id="CHEBI:57379"/>
        <dbReference type="EC" id="3.1.2.2"/>
    </reaction>
    <physiologicalReaction direction="left-to-right" evidence="20">
        <dbReference type="Rhea" id="RHEA:16646"/>
    </physiologicalReaction>
</comment>
<name>A0A1I7KYW4_9BACL</name>
<dbReference type="AlphaFoldDB" id="A0A1I7KYW4"/>
<evidence type="ECO:0000256" key="14">
    <source>
        <dbReference type="ARBA" id="ARBA00037002"/>
    </source>
</evidence>
<evidence type="ECO:0000256" key="5">
    <source>
        <dbReference type="ARBA" id="ARBA00022490"/>
    </source>
</evidence>
<keyword evidence="4" id="KW-1003">Cell membrane</keyword>
<keyword evidence="26" id="KW-1185">Reference proteome</keyword>
<dbReference type="InterPro" id="IPR052365">
    <property type="entry name" value="THEM4/THEM5_acyl-CoA_thioest"/>
</dbReference>
<evidence type="ECO:0000256" key="9">
    <source>
        <dbReference type="ARBA" id="ARBA00022946"/>
    </source>
</evidence>
<comment type="catalytic activity">
    <reaction evidence="14">
        <text>(9Z)-octadecenoyl-CoA + H2O = (9Z)-octadecenoate + CoA + H(+)</text>
        <dbReference type="Rhea" id="RHEA:40139"/>
        <dbReference type="ChEBI" id="CHEBI:15377"/>
        <dbReference type="ChEBI" id="CHEBI:15378"/>
        <dbReference type="ChEBI" id="CHEBI:30823"/>
        <dbReference type="ChEBI" id="CHEBI:57287"/>
        <dbReference type="ChEBI" id="CHEBI:57387"/>
    </reaction>
    <physiologicalReaction direction="left-to-right" evidence="14">
        <dbReference type="Rhea" id="RHEA:40140"/>
    </physiologicalReaction>
</comment>
<dbReference type="OrthoDB" id="9792301at2"/>
<keyword evidence="5" id="KW-0963">Cytoplasm</keyword>
<comment type="catalytic activity">
    <reaction evidence="13">
        <text>(5Z,8Z,11Z,14Z)-eicosatetraenoyl-CoA + H2O = (5Z,8Z,11Z,14Z)-eicosatetraenoate + CoA + H(+)</text>
        <dbReference type="Rhea" id="RHEA:40151"/>
        <dbReference type="ChEBI" id="CHEBI:15377"/>
        <dbReference type="ChEBI" id="CHEBI:15378"/>
        <dbReference type="ChEBI" id="CHEBI:32395"/>
        <dbReference type="ChEBI" id="CHEBI:57287"/>
        <dbReference type="ChEBI" id="CHEBI:57368"/>
    </reaction>
    <physiologicalReaction direction="left-to-right" evidence="13">
        <dbReference type="Rhea" id="RHEA:40152"/>
    </physiologicalReaction>
</comment>
<dbReference type="Gene3D" id="3.10.129.10">
    <property type="entry name" value="Hotdog Thioesterase"/>
    <property type="match status" value="1"/>
</dbReference>
<keyword evidence="8" id="KW-0276">Fatty acid metabolism</keyword>
<keyword evidence="7" id="KW-0378">Hydrolase</keyword>
<dbReference type="RefSeq" id="WP_074955320.1">
    <property type="nucleotide sequence ID" value="NZ_FPBV01000021.1"/>
</dbReference>
<dbReference type="STRING" id="392015.SAMN05421543_12142"/>
<keyword evidence="10" id="KW-0443">Lipid metabolism</keyword>
<reference evidence="26" key="1">
    <citation type="submission" date="2016-10" db="EMBL/GenBank/DDBJ databases">
        <authorList>
            <person name="Varghese N."/>
        </authorList>
    </citation>
    <scope>NUCLEOTIDE SEQUENCE [LARGE SCALE GENOMIC DNA]</scope>
    <source>
        <strain evidence="26">DSM 17980</strain>
    </source>
</reference>
<dbReference type="Proteomes" id="UP000183508">
    <property type="component" value="Unassembled WGS sequence"/>
</dbReference>
<evidence type="ECO:0000313" key="26">
    <source>
        <dbReference type="Proteomes" id="UP000183508"/>
    </source>
</evidence>
<dbReference type="NCBIfam" id="TIGR00369">
    <property type="entry name" value="unchar_dom_1"/>
    <property type="match status" value="1"/>
</dbReference>
<dbReference type="SUPFAM" id="SSF54637">
    <property type="entry name" value="Thioesterase/thiol ester dehydrase-isomerase"/>
    <property type="match status" value="1"/>
</dbReference>
<dbReference type="EC" id="3.1.2.2" evidence="16"/>
<dbReference type="GO" id="GO:0016289">
    <property type="term" value="F:acyl-CoA hydrolase activity"/>
    <property type="evidence" value="ECO:0007669"/>
    <property type="project" value="UniProtKB-ARBA"/>
</dbReference>
<organism evidence="25 26">
    <name type="scientific">Alicyclobacillus macrosporangiidus</name>
    <dbReference type="NCBI Taxonomy" id="392015"/>
    <lineage>
        <taxon>Bacteria</taxon>
        <taxon>Bacillati</taxon>
        <taxon>Bacillota</taxon>
        <taxon>Bacilli</taxon>
        <taxon>Bacillales</taxon>
        <taxon>Alicyclobacillaceae</taxon>
        <taxon>Alicyclobacillus</taxon>
    </lineage>
</organism>
<dbReference type="InterPro" id="IPR003736">
    <property type="entry name" value="PAAI_dom"/>
</dbReference>